<keyword evidence="5" id="KW-0547">Nucleotide-binding</keyword>
<evidence type="ECO:0000313" key="12">
    <source>
        <dbReference type="EMBL" id="MDW0108841.1"/>
    </source>
</evidence>
<keyword evidence="7" id="KW-0067">ATP-binding</keyword>
<dbReference type="InterPro" id="IPR050187">
    <property type="entry name" value="Lipid_Phosphate_FormReg"/>
</dbReference>
<dbReference type="PANTHER" id="PTHR12358">
    <property type="entry name" value="SPHINGOSINE KINASE"/>
    <property type="match status" value="1"/>
</dbReference>
<dbReference type="InterPro" id="IPR005218">
    <property type="entry name" value="Diacylglycerol/lipid_kinase"/>
</dbReference>
<comment type="similarity">
    <text evidence="2">Belongs to the diacylglycerol/lipid kinase family.</text>
</comment>
<evidence type="ECO:0000256" key="4">
    <source>
        <dbReference type="ARBA" id="ARBA00022679"/>
    </source>
</evidence>
<keyword evidence="6 12" id="KW-0418">Kinase</keyword>
<evidence type="ECO:0000256" key="5">
    <source>
        <dbReference type="ARBA" id="ARBA00022741"/>
    </source>
</evidence>
<gene>
    <name evidence="12" type="ORF">QT716_02130</name>
</gene>
<evidence type="ECO:0000256" key="3">
    <source>
        <dbReference type="ARBA" id="ARBA00022516"/>
    </source>
</evidence>
<evidence type="ECO:0000256" key="10">
    <source>
        <dbReference type="ARBA" id="ARBA00023264"/>
    </source>
</evidence>
<dbReference type="Pfam" id="PF19279">
    <property type="entry name" value="YegS_C"/>
    <property type="match status" value="1"/>
</dbReference>
<evidence type="ECO:0000256" key="2">
    <source>
        <dbReference type="ARBA" id="ARBA00005983"/>
    </source>
</evidence>
<dbReference type="Proteomes" id="UP001280629">
    <property type="component" value="Unassembled WGS sequence"/>
</dbReference>
<organism evidence="12 13">
    <name type="scientific">Sporosarcina aquimarina</name>
    <dbReference type="NCBI Taxonomy" id="114975"/>
    <lineage>
        <taxon>Bacteria</taxon>
        <taxon>Bacillati</taxon>
        <taxon>Bacillota</taxon>
        <taxon>Bacilli</taxon>
        <taxon>Bacillales</taxon>
        <taxon>Caryophanaceae</taxon>
        <taxon>Sporosarcina</taxon>
    </lineage>
</organism>
<dbReference type="InterPro" id="IPR045540">
    <property type="entry name" value="YegS/DAGK_C"/>
</dbReference>
<comment type="caution">
    <text evidence="12">The sequence shown here is derived from an EMBL/GenBank/DDBJ whole genome shotgun (WGS) entry which is preliminary data.</text>
</comment>
<evidence type="ECO:0000259" key="11">
    <source>
        <dbReference type="PROSITE" id="PS50146"/>
    </source>
</evidence>
<dbReference type="RefSeq" id="WP_317934118.1">
    <property type="nucleotide sequence ID" value="NZ_JAUBDH010000001.1"/>
</dbReference>
<dbReference type="SMART" id="SM00046">
    <property type="entry name" value="DAGKc"/>
    <property type="match status" value="1"/>
</dbReference>
<feature type="domain" description="DAGKc" evidence="11">
    <location>
        <begin position="2"/>
        <end position="132"/>
    </location>
</feature>
<dbReference type="PROSITE" id="PS50146">
    <property type="entry name" value="DAGK"/>
    <property type="match status" value="1"/>
</dbReference>
<dbReference type="NCBIfam" id="TIGR00147">
    <property type="entry name" value="YegS/Rv2252/BmrU family lipid kinase"/>
    <property type="match status" value="1"/>
</dbReference>
<dbReference type="Gene3D" id="2.60.200.40">
    <property type="match status" value="1"/>
</dbReference>
<keyword evidence="9" id="KW-0594">Phospholipid biosynthesis</keyword>
<proteinExistence type="inferred from homology"/>
<keyword evidence="10" id="KW-1208">Phospholipid metabolism</keyword>
<dbReference type="Pfam" id="PF00781">
    <property type="entry name" value="DAGK_cat"/>
    <property type="match status" value="1"/>
</dbReference>
<dbReference type="GO" id="GO:0016301">
    <property type="term" value="F:kinase activity"/>
    <property type="evidence" value="ECO:0007669"/>
    <property type="project" value="UniProtKB-KW"/>
</dbReference>
<evidence type="ECO:0000313" key="13">
    <source>
        <dbReference type="Proteomes" id="UP001280629"/>
    </source>
</evidence>
<dbReference type="SUPFAM" id="SSF111331">
    <property type="entry name" value="NAD kinase/diacylglycerol kinase-like"/>
    <property type="match status" value="1"/>
</dbReference>
<evidence type="ECO:0000256" key="7">
    <source>
        <dbReference type="ARBA" id="ARBA00022840"/>
    </source>
</evidence>
<keyword evidence="3" id="KW-0444">Lipid biosynthesis</keyword>
<dbReference type="PANTHER" id="PTHR12358:SF107">
    <property type="entry name" value="LIPID KINASE BMRU-RELATED"/>
    <property type="match status" value="1"/>
</dbReference>
<accession>A0ABU4FVV0</accession>
<evidence type="ECO:0000256" key="6">
    <source>
        <dbReference type="ARBA" id="ARBA00022777"/>
    </source>
</evidence>
<evidence type="ECO:0000256" key="8">
    <source>
        <dbReference type="ARBA" id="ARBA00023098"/>
    </source>
</evidence>
<name>A0ABU4FVV0_9BACL</name>
<evidence type="ECO:0000256" key="1">
    <source>
        <dbReference type="ARBA" id="ARBA00001946"/>
    </source>
</evidence>
<evidence type="ECO:0000256" key="9">
    <source>
        <dbReference type="ARBA" id="ARBA00023209"/>
    </source>
</evidence>
<comment type="cofactor">
    <cofactor evidence="1">
        <name>Mg(2+)</name>
        <dbReference type="ChEBI" id="CHEBI:18420"/>
    </cofactor>
</comment>
<dbReference type="Gene3D" id="3.40.50.10330">
    <property type="entry name" value="Probable inorganic polyphosphate/atp-NAD kinase, domain 1"/>
    <property type="match status" value="1"/>
</dbReference>
<reference evidence="12 13" key="1">
    <citation type="submission" date="2023-06" db="EMBL/GenBank/DDBJ databases">
        <title>Sporosarcina sp. nov., isolated from Korean traditional fermented seafood 'Jeotgal'.</title>
        <authorList>
            <person name="Yang A.-I."/>
            <person name="Shin N.-R."/>
        </authorList>
    </citation>
    <scope>NUCLEOTIDE SEQUENCE [LARGE SCALE GENOMIC DNA]</scope>
    <source>
        <strain evidence="12 13">KCTC3840</strain>
    </source>
</reference>
<dbReference type="InterPro" id="IPR017438">
    <property type="entry name" value="ATP-NAD_kinase_N"/>
</dbReference>
<keyword evidence="4" id="KW-0808">Transferase</keyword>
<dbReference type="InterPro" id="IPR016064">
    <property type="entry name" value="NAD/diacylglycerol_kinase_sf"/>
</dbReference>
<keyword evidence="8" id="KW-0443">Lipid metabolism</keyword>
<sequence length="299" mass="32718">MLTFKKGLLIYNDQAGDDDVEAKLAAIVPALGKAVKELIILRPDSEDETREICENVSGFELVVIMGGDGTVHQCIDVVSRLDERPLIAILPGGTSNDFTRTLGISQNLKQAVDELVNGKVMAVDVGKEGNQHFINFWGIGLVAQTSENVDEGQKKSFGPLSYMASTIRTVREAESFSYQISANGQELTGEAVAIFVLNGSSLATTPIPINGISPTDGLLDLLVVKNSNLATLRELLALRKPKTVNEQLDMLEYVQANEFWINAPDQRQVDMDGEIYVRHSGHIEVLRGHLNMLVPRTMD</sequence>
<dbReference type="EMBL" id="JAUBDH010000001">
    <property type="protein sequence ID" value="MDW0108841.1"/>
    <property type="molecule type" value="Genomic_DNA"/>
</dbReference>
<dbReference type="InterPro" id="IPR001206">
    <property type="entry name" value="Diacylglycerol_kinase_cat_dom"/>
</dbReference>
<keyword evidence="13" id="KW-1185">Reference proteome</keyword>
<protein>
    <submittedName>
        <fullName evidence="12">YegS/Rv2252/BmrU family lipid kinase</fullName>
    </submittedName>
</protein>